<accession>A0A0E3S571</accession>
<organism evidence="2 3">
    <name type="scientific">Methanosarcina lacustris Z-7289</name>
    <dbReference type="NCBI Taxonomy" id="1434111"/>
    <lineage>
        <taxon>Archaea</taxon>
        <taxon>Methanobacteriati</taxon>
        <taxon>Methanobacteriota</taxon>
        <taxon>Stenosarchaea group</taxon>
        <taxon>Methanomicrobia</taxon>
        <taxon>Methanosarcinales</taxon>
        <taxon>Methanosarcinaceae</taxon>
        <taxon>Methanosarcina</taxon>
    </lineage>
</organism>
<dbReference type="KEGG" id="mls:MSLAZ_2983"/>
<dbReference type="SUPFAM" id="SSF49299">
    <property type="entry name" value="PKD domain"/>
    <property type="match status" value="2"/>
</dbReference>
<sequence>MNIALTHVNYASKTKHVRPKREGLVFCLLSVFLLLCLLISPAAAAVEWEISPSNPTVGDTLKIKGTASPCESLIAGISFEKEIPVSGGRYEYLLENIKVPEGKDNRFIVRAEGVQNLNVNVQKWIWIKLHSDASSEGVATISQANVPSLTYNILIDGDAGDVRCETSSMNLIFTASQTLEADSKGKFKYSYDTSSIPEGEFTIKIGDSVKTIELRSKEQKKPVSEFSASPTSGKVPLNVSFTDLSKGEPTSWKWSFGDGTYSTEQNPVHTYNKAGTYTVSLKVKNADGSDETIKCSYITVLAPLNPPVAKFSASPVSGKVPLKVSFTDLSTGEPTSWKWRFGDGTYSTNQNPVHTYNKAGTYTVSLKVKNTGGTDTETRSYIIVSKRK</sequence>
<dbReference type="Proteomes" id="UP000033072">
    <property type="component" value="Chromosome"/>
</dbReference>
<dbReference type="PANTHER" id="PTHR36842">
    <property type="entry name" value="PROTEIN TOLB HOMOLOG"/>
    <property type="match status" value="1"/>
</dbReference>
<evidence type="ECO:0000313" key="3">
    <source>
        <dbReference type="Proteomes" id="UP000033072"/>
    </source>
</evidence>
<dbReference type="PROSITE" id="PS50093">
    <property type="entry name" value="PKD"/>
    <property type="match status" value="2"/>
</dbReference>
<feature type="domain" description="PKD" evidence="1">
    <location>
        <begin position="222"/>
        <end position="292"/>
    </location>
</feature>
<proteinExistence type="predicted"/>
<dbReference type="InterPro" id="IPR035986">
    <property type="entry name" value="PKD_dom_sf"/>
</dbReference>
<dbReference type="Pfam" id="PF18911">
    <property type="entry name" value="PKD_4"/>
    <property type="match status" value="2"/>
</dbReference>
<dbReference type="SMART" id="SM00089">
    <property type="entry name" value="PKD"/>
    <property type="match status" value="2"/>
</dbReference>
<reference evidence="2 3" key="1">
    <citation type="submission" date="2014-07" db="EMBL/GenBank/DDBJ databases">
        <title>Methanogenic archaea and the global carbon cycle.</title>
        <authorList>
            <person name="Henriksen J.R."/>
            <person name="Luke J."/>
            <person name="Reinhart S."/>
            <person name="Benedict M.N."/>
            <person name="Youngblut N.D."/>
            <person name="Metcalf M.E."/>
            <person name="Whitaker R.J."/>
            <person name="Metcalf W.W."/>
        </authorList>
    </citation>
    <scope>NUCLEOTIDE SEQUENCE [LARGE SCALE GENOMIC DNA]</scope>
    <source>
        <strain evidence="2 3">Z-7289</strain>
    </source>
</reference>
<keyword evidence="3" id="KW-1185">Reference proteome</keyword>
<dbReference type="PATRIC" id="fig|1434111.4.peg.3942"/>
<dbReference type="HOGENOM" id="CLU_710993_0_0_2"/>
<dbReference type="InterPro" id="IPR022409">
    <property type="entry name" value="PKD/Chitinase_dom"/>
</dbReference>
<gene>
    <name evidence="2" type="ORF">MSLAZ_2983</name>
</gene>
<dbReference type="Gene3D" id="2.60.40.10">
    <property type="entry name" value="Immunoglobulins"/>
    <property type="match status" value="2"/>
</dbReference>
<name>A0A0E3S571_9EURY</name>
<feature type="domain" description="PKD" evidence="1">
    <location>
        <begin position="307"/>
        <end position="388"/>
    </location>
</feature>
<evidence type="ECO:0000259" key="1">
    <source>
        <dbReference type="PROSITE" id="PS50093"/>
    </source>
</evidence>
<dbReference type="FunFam" id="2.60.40.10:FF:000270">
    <property type="entry name" value="Cell surface protein"/>
    <property type="match status" value="2"/>
</dbReference>
<dbReference type="EMBL" id="CP009515">
    <property type="protein sequence ID" value="AKB76244.1"/>
    <property type="molecule type" value="Genomic_DNA"/>
</dbReference>
<dbReference type="InterPro" id="IPR000601">
    <property type="entry name" value="PKD_dom"/>
</dbReference>
<dbReference type="PANTHER" id="PTHR36842:SF1">
    <property type="entry name" value="PROTEIN TOLB"/>
    <property type="match status" value="1"/>
</dbReference>
<dbReference type="CDD" id="cd00146">
    <property type="entry name" value="PKD"/>
    <property type="match status" value="2"/>
</dbReference>
<dbReference type="AlphaFoldDB" id="A0A0E3S571"/>
<evidence type="ECO:0000313" key="2">
    <source>
        <dbReference type="EMBL" id="AKB76244.1"/>
    </source>
</evidence>
<protein>
    <submittedName>
        <fullName evidence="2">Cell surface protein</fullName>
    </submittedName>
</protein>
<dbReference type="STRING" id="1434111.MSLAZ_2983"/>
<dbReference type="InterPro" id="IPR013783">
    <property type="entry name" value="Ig-like_fold"/>
</dbReference>